<keyword evidence="3" id="KW-1185">Reference proteome</keyword>
<protein>
    <submittedName>
        <fullName evidence="2">Uncharacterized protein</fullName>
    </submittedName>
</protein>
<dbReference type="RefSeq" id="WP_038250831.1">
    <property type="nucleotide sequence ID" value="NZ_CAWLZI010000274.1"/>
</dbReference>
<dbReference type="Pfam" id="PF13181">
    <property type="entry name" value="TPR_8"/>
    <property type="match status" value="1"/>
</dbReference>
<evidence type="ECO:0000313" key="3">
    <source>
        <dbReference type="Proteomes" id="UP000028500"/>
    </source>
</evidence>
<keyword evidence="1" id="KW-0802">TPR repeat</keyword>
<evidence type="ECO:0000256" key="1">
    <source>
        <dbReference type="PROSITE-ProRule" id="PRU00339"/>
    </source>
</evidence>
<reference evidence="2" key="1">
    <citation type="submission" date="2013-07" db="EMBL/GenBank/DDBJ databases">
        <title>Sub-species coevolution in mutualistic symbiosis.</title>
        <authorList>
            <person name="Murfin K."/>
            <person name="Klassen J."/>
            <person name="Lee M."/>
            <person name="Forst S."/>
            <person name="Stock P."/>
            <person name="Goodrich-Blair H."/>
        </authorList>
    </citation>
    <scope>NUCLEOTIDE SEQUENCE [LARGE SCALE GENOMIC DNA]</scope>
    <source>
        <strain evidence="2">Kraussei Quebec</strain>
    </source>
</reference>
<gene>
    <name evidence="2" type="ORF">XBKQ1_2930006</name>
</gene>
<evidence type="ECO:0000313" key="2">
    <source>
        <dbReference type="EMBL" id="CDH21149.1"/>
    </source>
</evidence>
<dbReference type="Proteomes" id="UP000028500">
    <property type="component" value="Unassembled WGS sequence"/>
</dbReference>
<name>A0A077PN07_XENBV</name>
<dbReference type="EMBL" id="CBSY010000216">
    <property type="protein sequence ID" value="CDH21149.1"/>
    <property type="molecule type" value="Genomic_DNA"/>
</dbReference>
<sequence>MYSESQSLVEATLYYNRTGVKESIWSKATCSALTNHNFDMNGYVITQAMEFSLLKEVARVANIPYVDVVNFNYVCTGPSSALQWLLFMRINLPDIQKVNLARALITTARYHLAQDILSTVNSNKLQPEQKVTYLITLFIVRNRLEPQINCTDLFERIKQIIEEKKISEENILEAASQAIVWHLKTGTIDLLTYEWFQACGKSIAEKIIECKTFKAKLALSSFYRAYAMVPAAINDASETRLLMLKSQHFADILEPENELEAALAETAKKTVLESSIKEMMYVSQKWDVAEEYAMALVTLDPYWSVNYQEFAEVYLKQNKYTKALEQYQNAKQAGLPRVTFTEYMIGVCHEHLGDHQKAINSFKNVLTMDETNISAGLSGYNISSKYDLESKEYFREFINRWDEQGFLTPMHKEMIV</sequence>
<feature type="repeat" description="TPR" evidence="1">
    <location>
        <begin position="339"/>
        <end position="372"/>
    </location>
</feature>
<dbReference type="PROSITE" id="PS50005">
    <property type="entry name" value="TPR"/>
    <property type="match status" value="1"/>
</dbReference>
<dbReference type="OrthoDB" id="6447699at2"/>
<organism evidence="2 3">
    <name type="scientific">Xenorhabdus bovienii str. kraussei Quebec</name>
    <dbReference type="NCBI Taxonomy" id="1398203"/>
    <lineage>
        <taxon>Bacteria</taxon>
        <taxon>Pseudomonadati</taxon>
        <taxon>Pseudomonadota</taxon>
        <taxon>Gammaproteobacteria</taxon>
        <taxon>Enterobacterales</taxon>
        <taxon>Morganellaceae</taxon>
        <taxon>Xenorhabdus</taxon>
    </lineage>
</organism>
<dbReference type="AlphaFoldDB" id="A0A077PN07"/>
<dbReference type="InterPro" id="IPR019734">
    <property type="entry name" value="TPR_rpt"/>
</dbReference>
<dbReference type="SMART" id="SM00028">
    <property type="entry name" value="TPR"/>
    <property type="match status" value="2"/>
</dbReference>
<dbReference type="InterPro" id="IPR011990">
    <property type="entry name" value="TPR-like_helical_dom_sf"/>
</dbReference>
<proteinExistence type="predicted"/>
<dbReference type="Gene3D" id="1.25.40.10">
    <property type="entry name" value="Tetratricopeptide repeat domain"/>
    <property type="match status" value="1"/>
</dbReference>
<accession>A0A077PN07</accession>
<dbReference type="SUPFAM" id="SSF48452">
    <property type="entry name" value="TPR-like"/>
    <property type="match status" value="1"/>
</dbReference>
<dbReference type="HOGENOM" id="CLU_658664_0_0_6"/>
<comment type="caution">
    <text evidence="2">The sequence shown here is derived from an EMBL/GenBank/DDBJ whole genome shotgun (WGS) entry which is preliminary data.</text>
</comment>